<dbReference type="Proteomes" id="UP000076798">
    <property type="component" value="Unassembled WGS sequence"/>
</dbReference>
<proteinExistence type="predicted"/>
<organism evidence="1 2">
    <name type="scientific">Sistotremastrum suecicum HHB10207 ss-3</name>
    <dbReference type="NCBI Taxonomy" id="1314776"/>
    <lineage>
        <taxon>Eukaryota</taxon>
        <taxon>Fungi</taxon>
        <taxon>Dikarya</taxon>
        <taxon>Basidiomycota</taxon>
        <taxon>Agaricomycotina</taxon>
        <taxon>Agaricomycetes</taxon>
        <taxon>Sistotremastrales</taxon>
        <taxon>Sistotremastraceae</taxon>
        <taxon>Sistotremastrum</taxon>
    </lineage>
</organism>
<evidence type="ECO:0000313" key="2">
    <source>
        <dbReference type="Proteomes" id="UP000076798"/>
    </source>
</evidence>
<keyword evidence="2" id="KW-1185">Reference proteome</keyword>
<sequence>MEKQTSSHLRANNEQSPSRSRESTIRWLAIAALLSISYLSYWRDSISFASRLETETKEFSWEELVPSETLKWVACYEKFQCTRLSVPLDYAKPNGSKAAVAVIRYPSRYPVGHEKWRGPILYNPGGPGGSGVGFLTGKGIVEGFSQVIGDDYDHVSFDPRGIAHTTPVADIFSTPAERVTWSLREGPLVNSTPDALSVLYAQSVIIGKLGEERLQDVAQHVSTAVVARDMLSITRAYTTVPARGPRNIRAESSHDMESRISAEIKIIPPGYRRPGYLSRCPLISLDILCDMARSRPVHINS</sequence>
<dbReference type="STRING" id="1314776.A0A166BNG9"/>
<dbReference type="EMBL" id="KV428104">
    <property type="protein sequence ID" value="KZT36576.1"/>
    <property type="molecule type" value="Genomic_DNA"/>
</dbReference>
<reference evidence="1 2" key="1">
    <citation type="journal article" date="2016" name="Mol. Biol. Evol.">
        <title>Comparative Genomics of Early-Diverging Mushroom-Forming Fungi Provides Insights into the Origins of Lignocellulose Decay Capabilities.</title>
        <authorList>
            <person name="Nagy L.G."/>
            <person name="Riley R."/>
            <person name="Tritt A."/>
            <person name="Adam C."/>
            <person name="Daum C."/>
            <person name="Floudas D."/>
            <person name="Sun H."/>
            <person name="Yadav J.S."/>
            <person name="Pangilinan J."/>
            <person name="Larsson K.H."/>
            <person name="Matsuura K."/>
            <person name="Barry K."/>
            <person name="Labutti K."/>
            <person name="Kuo R."/>
            <person name="Ohm R.A."/>
            <person name="Bhattacharya S.S."/>
            <person name="Shirouzu T."/>
            <person name="Yoshinaga Y."/>
            <person name="Martin F.M."/>
            <person name="Grigoriev I.V."/>
            <person name="Hibbett D.S."/>
        </authorList>
    </citation>
    <scope>NUCLEOTIDE SEQUENCE [LARGE SCALE GENOMIC DNA]</scope>
    <source>
        <strain evidence="1 2">HHB10207 ss-3</strain>
    </source>
</reference>
<gene>
    <name evidence="1" type="ORF">SISSUDRAFT_1049725</name>
</gene>
<name>A0A166BNG9_9AGAM</name>
<evidence type="ECO:0008006" key="3">
    <source>
        <dbReference type="Google" id="ProtNLM"/>
    </source>
</evidence>
<dbReference type="OrthoDB" id="425534at2759"/>
<accession>A0A166BNG9</accession>
<dbReference type="AlphaFoldDB" id="A0A166BNG9"/>
<protein>
    <recommendedName>
        <fullName evidence="3">AB hydrolase-1 domain-containing protein</fullName>
    </recommendedName>
</protein>
<evidence type="ECO:0000313" key="1">
    <source>
        <dbReference type="EMBL" id="KZT36576.1"/>
    </source>
</evidence>